<accession>A0ABX5R7X2</accession>
<sequence length="86" mass="10199">MSVRLIFNISVKQHSQKAYISNNLDQLINYLIDYKIIKVKYIIGWLISITYLVKVSLTNKLVAGKGWKRHWPTRDLFIVDLNMQLY</sequence>
<dbReference type="EMBL" id="CP026512">
    <property type="protein sequence ID" value="QAX81433.1"/>
    <property type="molecule type" value="Genomic_DNA"/>
</dbReference>
<reference evidence="1 2" key="1">
    <citation type="journal article" date="2018" name="Genome Biol. Evol.">
        <title>Partnering With a Pest: Genomes of Hemlock Woolly Adelgid Symbionts Reveal Atypical Nutritional Provisioning Patterns in Dual-Obligate Bacteria.</title>
        <authorList>
            <person name="Weglarz K.M."/>
            <person name="Havill N.P."/>
            <person name="Burke G.R."/>
            <person name="von Dohlen C.D."/>
        </authorList>
    </citation>
    <scope>NUCLEOTIDE SEQUENCE [LARGE SCALE GENOMIC DNA]</scope>
    <source>
        <strain evidence="1 2">HWA_ENA</strain>
    </source>
</reference>
<protein>
    <submittedName>
        <fullName evidence="1">Uncharacterized protein</fullName>
    </submittedName>
</protein>
<name>A0ABX5R7X2_9PSED</name>
<evidence type="ECO:0000313" key="1">
    <source>
        <dbReference type="EMBL" id="QAX81433.1"/>
    </source>
</evidence>
<evidence type="ECO:0000313" key="2">
    <source>
        <dbReference type="Proteomes" id="UP000288953"/>
    </source>
</evidence>
<proteinExistence type="predicted"/>
<dbReference type="Proteomes" id="UP000288953">
    <property type="component" value="Chromosome"/>
</dbReference>
<gene>
    <name evidence="1" type="ORF">C3B55_00058</name>
</gene>
<keyword evidence="2" id="KW-1185">Reference proteome</keyword>
<organism evidence="1 2">
    <name type="scientific">Candidatus Pseudomonas adelgestsugas</name>
    <dbReference type="NCBI Taxonomy" id="1302376"/>
    <lineage>
        <taxon>Bacteria</taxon>
        <taxon>Pseudomonadati</taxon>
        <taxon>Pseudomonadota</taxon>
        <taxon>Gammaproteobacteria</taxon>
        <taxon>Pseudomonadales</taxon>
        <taxon>Pseudomonadaceae</taxon>
        <taxon>Pseudomonas</taxon>
    </lineage>
</organism>